<dbReference type="RefSeq" id="WP_367952573.1">
    <property type="nucleotide sequence ID" value="NZ_JBDPGJ010000001.1"/>
</dbReference>
<evidence type="ECO:0000256" key="1">
    <source>
        <dbReference type="ARBA" id="ARBA00023015"/>
    </source>
</evidence>
<dbReference type="PANTHER" id="PTHR43537:SF51">
    <property type="entry name" value="HTH-TYPE TRANSCRIPTIONAL REGULATOR LGOR-RELATED"/>
    <property type="match status" value="1"/>
</dbReference>
<proteinExistence type="predicted"/>
<dbReference type="Gene3D" id="1.10.10.10">
    <property type="entry name" value="Winged helix-like DNA-binding domain superfamily/Winged helix DNA-binding domain"/>
    <property type="match status" value="1"/>
</dbReference>
<sequence>MATVRQKVVVDRLRDMIINGAFKEGEHMQEMPLARLLGVSRTPIREALVILGHEGLLRYRPNRGYVVRGFKLNEVIDAFLVRETLEGLACRIVAERRMDADLEAELTEALLDGDQMLAQASTGEYLRRPWAKMNARFHRAILYATQNAALIDATERVLTFPFSSTLTIPWFDKGDTASYEMLQNSHREHHVIFEALKAHHPYRAEAAMKEHVARAIVSIQKLVSLPGIFTG</sequence>
<accession>A0ABV3SD79</accession>
<dbReference type="Pfam" id="PF07729">
    <property type="entry name" value="FCD"/>
    <property type="match status" value="1"/>
</dbReference>
<keyword evidence="2" id="KW-0238">DNA-binding</keyword>
<dbReference type="InterPro" id="IPR011711">
    <property type="entry name" value="GntR_C"/>
</dbReference>
<dbReference type="PROSITE" id="PS50949">
    <property type="entry name" value="HTH_GNTR"/>
    <property type="match status" value="1"/>
</dbReference>
<dbReference type="SUPFAM" id="SSF48008">
    <property type="entry name" value="GntR ligand-binding domain-like"/>
    <property type="match status" value="1"/>
</dbReference>
<dbReference type="Gene3D" id="1.20.120.530">
    <property type="entry name" value="GntR ligand-binding domain-like"/>
    <property type="match status" value="1"/>
</dbReference>
<keyword evidence="3" id="KW-0804">Transcription</keyword>
<dbReference type="EMBL" id="JBDPGJ010000001">
    <property type="protein sequence ID" value="MEX0404699.1"/>
    <property type="molecule type" value="Genomic_DNA"/>
</dbReference>
<dbReference type="InterPro" id="IPR036390">
    <property type="entry name" value="WH_DNA-bd_sf"/>
</dbReference>
<dbReference type="SUPFAM" id="SSF46785">
    <property type="entry name" value="Winged helix' DNA-binding domain"/>
    <property type="match status" value="1"/>
</dbReference>
<name>A0ABV3SD79_9HYPH</name>
<dbReference type="InterPro" id="IPR036388">
    <property type="entry name" value="WH-like_DNA-bd_sf"/>
</dbReference>
<feature type="domain" description="HTH gntR-type" evidence="4">
    <location>
        <begin position="3"/>
        <end position="70"/>
    </location>
</feature>
<organism evidence="5 6">
    <name type="scientific">Aquibium pacificus</name>
    <dbReference type="NCBI Taxonomy" id="3153579"/>
    <lineage>
        <taxon>Bacteria</taxon>
        <taxon>Pseudomonadati</taxon>
        <taxon>Pseudomonadota</taxon>
        <taxon>Alphaproteobacteria</taxon>
        <taxon>Hyphomicrobiales</taxon>
        <taxon>Phyllobacteriaceae</taxon>
        <taxon>Aquibium</taxon>
    </lineage>
</organism>
<dbReference type="SMART" id="SM00345">
    <property type="entry name" value="HTH_GNTR"/>
    <property type="match status" value="1"/>
</dbReference>
<evidence type="ECO:0000259" key="4">
    <source>
        <dbReference type="PROSITE" id="PS50949"/>
    </source>
</evidence>
<protein>
    <submittedName>
        <fullName evidence="5">GntR family transcriptional regulator</fullName>
    </submittedName>
</protein>
<keyword evidence="1" id="KW-0805">Transcription regulation</keyword>
<keyword evidence="6" id="KW-1185">Reference proteome</keyword>
<dbReference type="Pfam" id="PF00392">
    <property type="entry name" value="GntR"/>
    <property type="match status" value="1"/>
</dbReference>
<dbReference type="PANTHER" id="PTHR43537">
    <property type="entry name" value="TRANSCRIPTIONAL REGULATOR, GNTR FAMILY"/>
    <property type="match status" value="1"/>
</dbReference>
<evidence type="ECO:0000313" key="6">
    <source>
        <dbReference type="Proteomes" id="UP001556692"/>
    </source>
</evidence>
<dbReference type="Proteomes" id="UP001556692">
    <property type="component" value="Unassembled WGS sequence"/>
</dbReference>
<dbReference type="CDD" id="cd07377">
    <property type="entry name" value="WHTH_GntR"/>
    <property type="match status" value="1"/>
</dbReference>
<evidence type="ECO:0000256" key="3">
    <source>
        <dbReference type="ARBA" id="ARBA00023163"/>
    </source>
</evidence>
<dbReference type="InterPro" id="IPR000524">
    <property type="entry name" value="Tscrpt_reg_HTH_GntR"/>
</dbReference>
<reference evidence="5 6" key="1">
    <citation type="submission" date="2024-05" db="EMBL/GenBank/DDBJ databases">
        <authorList>
            <person name="Jiang F."/>
        </authorList>
    </citation>
    <scope>NUCLEOTIDE SEQUENCE [LARGE SCALE GENOMIC DNA]</scope>
    <source>
        <strain evidence="5 6">LZ166</strain>
    </source>
</reference>
<dbReference type="InterPro" id="IPR008920">
    <property type="entry name" value="TF_FadR/GntR_C"/>
</dbReference>
<dbReference type="SMART" id="SM00895">
    <property type="entry name" value="FCD"/>
    <property type="match status" value="1"/>
</dbReference>
<evidence type="ECO:0000256" key="2">
    <source>
        <dbReference type="ARBA" id="ARBA00023125"/>
    </source>
</evidence>
<gene>
    <name evidence="5" type="ORF">ABGN05_03375</name>
</gene>
<evidence type="ECO:0000313" key="5">
    <source>
        <dbReference type="EMBL" id="MEX0404699.1"/>
    </source>
</evidence>
<comment type="caution">
    <text evidence="5">The sequence shown here is derived from an EMBL/GenBank/DDBJ whole genome shotgun (WGS) entry which is preliminary data.</text>
</comment>